<evidence type="ECO:0000256" key="1">
    <source>
        <dbReference type="SAM" id="SignalP"/>
    </source>
</evidence>
<proteinExistence type="predicted"/>
<dbReference type="EMBL" id="GGFM01010177">
    <property type="protein sequence ID" value="MBW30928.1"/>
    <property type="molecule type" value="Transcribed_RNA"/>
</dbReference>
<keyword evidence="1" id="KW-0732">Signal</keyword>
<evidence type="ECO:0000313" key="2">
    <source>
        <dbReference type="EMBL" id="MBW30928.1"/>
    </source>
</evidence>
<accession>A0A2M3ZRD3</accession>
<sequence>MIPFYHPTSHPLISLPMLLASLIPVLSASSLFSIPCALCSICSYRLFVHFSTVPIAPVGCLDWMMAYHRA</sequence>
<protein>
    <submittedName>
        <fullName evidence="2">Putative secreted peptide</fullName>
    </submittedName>
</protein>
<feature type="chain" id="PRO_5014908427" evidence="1">
    <location>
        <begin position="29"/>
        <end position="70"/>
    </location>
</feature>
<name>A0A2M3ZRD3_9DIPT</name>
<feature type="signal peptide" evidence="1">
    <location>
        <begin position="1"/>
        <end position="28"/>
    </location>
</feature>
<dbReference type="AlphaFoldDB" id="A0A2M3ZRD3"/>
<organism evidence="2">
    <name type="scientific">Anopheles braziliensis</name>
    <dbReference type="NCBI Taxonomy" id="58242"/>
    <lineage>
        <taxon>Eukaryota</taxon>
        <taxon>Metazoa</taxon>
        <taxon>Ecdysozoa</taxon>
        <taxon>Arthropoda</taxon>
        <taxon>Hexapoda</taxon>
        <taxon>Insecta</taxon>
        <taxon>Pterygota</taxon>
        <taxon>Neoptera</taxon>
        <taxon>Endopterygota</taxon>
        <taxon>Diptera</taxon>
        <taxon>Nematocera</taxon>
        <taxon>Culicoidea</taxon>
        <taxon>Culicidae</taxon>
        <taxon>Anophelinae</taxon>
        <taxon>Anopheles</taxon>
    </lineage>
</organism>
<reference evidence="2" key="1">
    <citation type="submission" date="2018-01" db="EMBL/GenBank/DDBJ databases">
        <title>An insight into the sialome of Amazonian anophelines.</title>
        <authorList>
            <person name="Ribeiro J.M."/>
            <person name="Scarpassa V."/>
            <person name="Calvo E."/>
        </authorList>
    </citation>
    <scope>NUCLEOTIDE SEQUENCE</scope>
    <source>
        <tissue evidence="2">Salivary glands</tissue>
    </source>
</reference>